<dbReference type="InterPro" id="IPR000551">
    <property type="entry name" value="MerR-type_HTH_dom"/>
</dbReference>
<evidence type="ECO:0000256" key="3">
    <source>
        <dbReference type="ARBA" id="ARBA00022491"/>
    </source>
</evidence>
<dbReference type="InterPro" id="IPR015358">
    <property type="entry name" value="Tscrpt_reg_MerR_DNA-bd"/>
</dbReference>
<dbReference type="SMART" id="SM00422">
    <property type="entry name" value="HTH_MERR"/>
    <property type="match status" value="1"/>
</dbReference>
<evidence type="ECO:0000256" key="10">
    <source>
        <dbReference type="ARBA" id="ARBA00024874"/>
    </source>
</evidence>
<dbReference type="NCBIfam" id="TIGR02051">
    <property type="entry name" value="MerR"/>
    <property type="match status" value="1"/>
</dbReference>
<dbReference type="SUPFAM" id="SSF46955">
    <property type="entry name" value="Putative DNA-binding domain"/>
    <property type="match status" value="1"/>
</dbReference>
<dbReference type="PANTHER" id="PTHR30204:SF69">
    <property type="entry name" value="MERR-FAMILY TRANSCRIPTIONAL REGULATOR"/>
    <property type="match status" value="1"/>
</dbReference>
<dbReference type="Gene3D" id="1.10.1660.10">
    <property type="match status" value="1"/>
</dbReference>
<keyword evidence="2" id="KW-0475">Mercuric resistance</keyword>
<keyword evidence="4" id="KW-0479">Metal-binding</keyword>
<evidence type="ECO:0000256" key="6">
    <source>
        <dbReference type="ARBA" id="ARBA00023015"/>
    </source>
</evidence>
<keyword evidence="9" id="KW-0804">Transcription</keyword>
<evidence type="ECO:0000259" key="11">
    <source>
        <dbReference type="PROSITE" id="PS50937"/>
    </source>
</evidence>
<sequence>MDSSLENLTIGAFARAAGVNVETIRFYQRKKLLTEPVKPYGSIRRYGRAEVTRVRFIKSVQRLGFSLDEIGELLVLDDGAGCREARLQAEQKLADVRARCADLKRIETVLVGLVAECVATSDPVRCPLIASLERS</sequence>
<keyword evidence="8" id="KW-0010">Activator</keyword>
<dbReference type="RefSeq" id="WP_117314796.1">
    <property type="nucleotide sequence ID" value="NZ_QQSW01000001.1"/>
</dbReference>
<dbReference type="InterPro" id="IPR011794">
    <property type="entry name" value="MerR"/>
</dbReference>
<dbReference type="EMBL" id="SLWX01000002">
    <property type="protein sequence ID" value="TCO77883.1"/>
    <property type="molecule type" value="Genomic_DNA"/>
</dbReference>
<dbReference type="InterPro" id="IPR009061">
    <property type="entry name" value="DNA-bd_dom_put_sf"/>
</dbReference>
<accession>A0A4R2KVN0</accession>
<dbReference type="PRINTS" id="PR00040">
    <property type="entry name" value="HTHMERR"/>
</dbReference>
<dbReference type="GO" id="GO:0003700">
    <property type="term" value="F:DNA-binding transcription factor activity"/>
    <property type="evidence" value="ECO:0007669"/>
    <property type="project" value="InterPro"/>
</dbReference>
<dbReference type="PANTHER" id="PTHR30204">
    <property type="entry name" value="REDOX-CYCLING DRUG-SENSING TRANSCRIPTIONAL ACTIVATOR SOXR"/>
    <property type="match status" value="1"/>
</dbReference>
<reference evidence="12 13" key="1">
    <citation type="submission" date="2019-03" db="EMBL/GenBank/DDBJ databases">
        <title>Genomic Encyclopedia of Type Strains, Phase IV (KMG-IV): sequencing the most valuable type-strain genomes for metagenomic binning, comparative biology and taxonomic classification.</title>
        <authorList>
            <person name="Goeker M."/>
        </authorList>
    </citation>
    <scope>NUCLEOTIDE SEQUENCE [LARGE SCALE GENOMIC DNA]</scope>
    <source>
        <strain evidence="12 13">DSM 23344</strain>
    </source>
</reference>
<organism evidence="12 13">
    <name type="scientific">Chromatocurvus halotolerans</name>
    <dbReference type="NCBI Taxonomy" id="1132028"/>
    <lineage>
        <taxon>Bacteria</taxon>
        <taxon>Pseudomonadati</taxon>
        <taxon>Pseudomonadota</taxon>
        <taxon>Gammaproteobacteria</taxon>
        <taxon>Cellvibrionales</taxon>
        <taxon>Halieaceae</taxon>
        <taxon>Chromatocurvus</taxon>
    </lineage>
</organism>
<keyword evidence="3" id="KW-0678">Repressor</keyword>
<dbReference type="CDD" id="cd04783">
    <property type="entry name" value="HTH_MerR1"/>
    <property type="match status" value="1"/>
</dbReference>
<dbReference type="OrthoDB" id="9808480at2"/>
<evidence type="ECO:0000313" key="13">
    <source>
        <dbReference type="Proteomes" id="UP000294980"/>
    </source>
</evidence>
<dbReference type="GO" id="GO:0046689">
    <property type="term" value="P:response to mercury ion"/>
    <property type="evidence" value="ECO:0007669"/>
    <property type="project" value="UniProtKB-KW"/>
</dbReference>
<keyword evidence="7" id="KW-0238">DNA-binding</keyword>
<evidence type="ECO:0000256" key="7">
    <source>
        <dbReference type="ARBA" id="ARBA00023125"/>
    </source>
</evidence>
<dbReference type="Proteomes" id="UP000294980">
    <property type="component" value="Unassembled WGS sequence"/>
</dbReference>
<dbReference type="Pfam" id="PF09278">
    <property type="entry name" value="MerR-DNA-bind"/>
    <property type="match status" value="1"/>
</dbReference>
<dbReference type="Pfam" id="PF00376">
    <property type="entry name" value="MerR"/>
    <property type="match status" value="1"/>
</dbReference>
<keyword evidence="13" id="KW-1185">Reference proteome</keyword>
<keyword evidence="6" id="KW-0805">Transcription regulation</keyword>
<dbReference type="PROSITE" id="PS50937">
    <property type="entry name" value="HTH_MERR_2"/>
    <property type="match status" value="1"/>
</dbReference>
<evidence type="ECO:0000256" key="8">
    <source>
        <dbReference type="ARBA" id="ARBA00023159"/>
    </source>
</evidence>
<evidence type="ECO:0000256" key="1">
    <source>
        <dbReference type="ARBA" id="ARBA00017146"/>
    </source>
</evidence>
<dbReference type="GO" id="GO:0045340">
    <property type="term" value="F:mercury ion binding"/>
    <property type="evidence" value="ECO:0007669"/>
    <property type="project" value="InterPro"/>
</dbReference>
<comment type="caution">
    <text evidence="12">The sequence shown here is derived from an EMBL/GenBank/DDBJ whole genome shotgun (WGS) entry which is preliminary data.</text>
</comment>
<protein>
    <recommendedName>
        <fullName evidence="1">Mercuric resistance operon regulatory protein</fullName>
    </recommendedName>
</protein>
<proteinExistence type="predicted"/>
<keyword evidence="5" id="KW-0476">Mercury</keyword>
<dbReference type="AlphaFoldDB" id="A0A4R2KVN0"/>
<comment type="function">
    <text evidence="10">Mediates the mercuric-dependent induction of mercury resistance operon. In the absence of mercury MerR represses transcription by binding tightly to the mer operator region; when mercury is present the dimeric complex binds a single ion and becomes a potent transcriptional activator, while remaining bound to the mer site.</text>
</comment>
<evidence type="ECO:0000313" key="12">
    <source>
        <dbReference type="EMBL" id="TCO77883.1"/>
    </source>
</evidence>
<dbReference type="InterPro" id="IPR047057">
    <property type="entry name" value="MerR_fam"/>
</dbReference>
<evidence type="ECO:0000256" key="5">
    <source>
        <dbReference type="ARBA" id="ARBA00022914"/>
    </source>
</evidence>
<gene>
    <name evidence="12" type="ORF">EV688_102343</name>
</gene>
<dbReference type="GO" id="GO:0003677">
    <property type="term" value="F:DNA binding"/>
    <property type="evidence" value="ECO:0007669"/>
    <property type="project" value="UniProtKB-KW"/>
</dbReference>
<name>A0A4R2KVN0_9GAMM</name>
<evidence type="ECO:0000256" key="4">
    <source>
        <dbReference type="ARBA" id="ARBA00022723"/>
    </source>
</evidence>
<feature type="domain" description="HTH merR-type" evidence="11">
    <location>
        <begin position="7"/>
        <end position="76"/>
    </location>
</feature>
<evidence type="ECO:0000256" key="9">
    <source>
        <dbReference type="ARBA" id="ARBA00023163"/>
    </source>
</evidence>
<evidence type="ECO:0000256" key="2">
    <source>
        <dbReference type="ARBA" id="ARBA00022466"/>
    </source>
</evidence>